<keyword evidence="5" id="KW-0418">Kinase</keyword>
<evidence type="ECO:0000256" key="6">
    <source>
        <dbReference type="SAM" id="Phobius"/>
    </source>
</evidence>
<evidence type="ECO:0000259" key="7">
    <source>
        <dbReference type="PROSITE" id="PS50109"/>
    </source>
</evidence>
<keyword evidence="8" id="KW-0547">Nucleotide-binding</keyword>
<protein>
    <recommendedName>
        <fullName evidence="2">histidine kinase</fullName>
        <ecNumber evidence="2">2.7.13.3</ecNumber>
    </recommendedName>
</protein>
<dbReference type="GO" id="GO:0005524">
    <property type="term" value="F:ATP binding"/>
    <property type="evidence" value="ECO:0007669"/>
    <property type="project" value="UniProtKB-KW"/>
</dbReference>
<dbReference type="InterPro" id="IPR050351">
    <property type="entry name" value="BphY/WalK/GraS-like"/>
</dbReference>
<dbReference type="PANTHER" id="PTHR42878:SF15">
    <property type="entry name" value="BACTERIOPHYTOCHROME"/>
    <property type="match status" value="1"/>
</dbReference>
<evidence type="ECO:0000256" key="5">
    <source>
        <dbReference type="ARBA" id="ARBA00022777"/>
    </source>
</evidence>
<dbReference type="SMART" id="SM00387">
    <property type="entry name" value="HATPase_c"/>
    <property type="match status" value="1"/>
</dbReference>
<feature type="domain" description="Histidine kinase" evidence="7">
    <location>
        <begin position="233"/>
        <end position="446"/>
    </location>
</feature>
<dbReference type="CDD" id="cd00082">
    <property type="entry name" value="HisKA"/>
    <property type="match status" value="1"/>
</dbReference>
<dbReference type="Gene3D" id="1.10.287.130">
    <property type="match status" value="1"/>
</dbReference>
<dbReference type="Pfam" id="PF02518">
    <property type="entry name" value="HATPase_c"/>
    <property type="match status" value="1"/>
</dbReference>
<dbReference type="SMART" id="SM00388">
    <property type="entry name" value="HisKA"/>
    <property type="match status" value="1"/>
</dbReference>
<dbReference type="RefSeq" id="WP_320426335.1">
    <property type="nucleotide sequence ID" value="NZ_JAXCLA010000010.1"/>
</dbReference>
<dbReference type="InterPro" id="IPR036890">
    <property type="entry name" value="HATPase_C_sf"/>
</dbReference>
<dbReference type="Pfam" id="PF00512">
    <property type="entry name" value="HisKA"/>
    <property type="match status" value="1"/>
</dbReference>
<dbReference type="Proteomes" id="UP001285263">
    <property type="component" value="Unassembled WGS sequence"/>
</dbReference>
<evidence type="ECO:0000313" key="8">
    <source>
        <dbReference type="EMBL" id="MDY0748363.1"/>
    </source>
</evidence>
<keyword evidence="6" id="KW-0812">Transmembrane</keyword>
<dbReference type="PRINTS" id="PR00344">
    <property type="entry name" value="BCTRLSENSOR"/>
</dbReference>
<keyword evidence="6" id="KW-0472">Membrane</keyword>
<sequence>MNSSLSDASGGRAGWGRGATLLLALTLGGFAGLAAMLLLALPDGTENNLGVVGLTAIFSGVLVLGVGGLGWHFGVRLARRQLGESLRDARQQAQLLTQLQPDWQWATDAGHHLTRWQAPQGALASSWVGSGGAAAATQAPWDRFELVAPEGGATLRARLEAGVSFGPLAVRARDGEPWLLRGIACLDAKGRFTGYQGTAHRVEVPPAPEAADPSEPPPAALALIEEHAAFSYTVSHDLRAPLRVVEGFAKILKEDYGRSLDRIGNDHLDRVMAAAGRMNGMIDALLSLAQLSARPLACEPVELSQLAGLVIEDLRRATPERPVEVRLQSPLPVRGDPTLLRMLLENLLGNAWKYTGKCAAPCIALDAQDDGSGRCVYCVSDNGAGFDMRFADRLFGAFQRLHSASDFQGTGVGLASVQRIVRRHGGEIWAEAEVGQGARFYFTLAG</sequence>
<keyword evidence="3" id="KW-0597">Phosphoprotein</keyword>
<dbReference type="EMBL" id="JAXCLA010000010">
    <property type="protein sequence ID" value="MDY0748363.1"/>
    <property type="molecule type" value="Genomic_DNA"/>
</dbReference>
<reference evidence="8 9" key="1">
    <citation type="submission" date="2023-11" db="EMBL/GenBank/DDBJ databases">
        <title>Paucibacter sp. nov., isolated from fresh soil in Korea.</title>
        <authorList>
            <person name="Le N.T.T."/>
        </authorList>
    </citation>
    <scope>NUCLEOTIDE SEQUENCE [LARGE SCALE GENOMIC DNA]</scope>
    <source>
        <strain evidence="8 9">R3-3</strain>
    </source>
</reference>
<dbReference type="InterPro" id="IPR005467">
    <property type="entry name" value="His_kinase_dom"/>
</dbReference>
<gene>
    <name evidence="8" type="ORF">SNE35_27945</name>
</gene>
<keyword evidence="9" id="KW-1185">Reference proteome</keyword>
<evidence type="ECO:0000256" key="2">
    <source>
        <dbReference type="ARBA" id="ARBA00012438"/>
    </source>
</evidence>
<organism evidence="8 9">
    <name type="scientific">Roseateles agri</name>
    <dbReference type="NCBI Taxonomy" id="3098619"/>
    <lineage>
        <taxon>Bacteria</taxon>
        <taxon>Pseudomonadati</taxon>
        <taxon>Pseudomonadota</taxon>
        <taxon>Betaproteobacteria</taxon>
        <taxon>Burkholderiales</taxon>
        <taxon>Sphaerotilaceae</taxon>
        <taxon>Roseateles</taxon>
    </lineage>
</organism>
<dbReference type="PROSITE" id="PS50109">
    <property type="entry name" value="HIS_KIN"/>
    <property type="match status" value="1"/>
</dbReference>
<dbReference type="InterPro" id="IPR003661">
    <property type="entry name" value="HisK_dim/P_dom"/>
</dbReference>
<dbReference type="SUPFAM" id="SSF47384">
    <property type="entry name" value="Homodimeric domain of signal transducing histidine kinase"/>
    <property type="match status" value="1"/>
</dbReference>
<evidence type="ECO:0000256" key="1">
    <source>
        <dbReference type="ARBA" id="ARBA00000085"/>
    </source>
</evidence>
<name>A0ABU5DPZ6_9BURK</name>
<keyword evidence="6" id="KW-1133">Transmembrane helix</keyword>
<dbReference type="InterPro" id="IPR036097">
    <property type="entry name" value="HisK_dim/P_sf"/>
</dbReference>
<dbReference type="PANTHER" id="PTHR42878">
    <property type="entry name" value="TWO-COMPONENT HISTIDINE KINASE"/>
    <property type="match status" value="1"/>
</dbReference>
<evidence type="ECO:0000256" key="3">
    <source>
        <dbReference type="ARBA" id="ARBA00022553"/>
    </source>
</evidence>
<proteinExistence type="predicted"/>
<dbReference type="Gene3D" id="3.30.565.10">
    <property type="entry name" value="Histidine kinase-like ATPase, C-terminal domain"/>
    <property type="match status" value="1"/>
</dbReference>
<feature type="transmembrane region" description="Helical" evidence="6">
    <location>
        <begin position="48"/>
        <end position="71"/>
    </location>
</feature>
<dbReference type="EC" id="2.7.13.3" evidence="2"/>
<comment type="caution">
    <text evidence="8">The sequence shown here is derived from an EMBL/GenBank/DDBJ whole genome shotgun (WGS) entry which is preliminary data.</text>
</comment>
<dbReference type="InterPro" id="IPR003594">
    <property type="entry name" value="HATPase_dom"/>
</dbReference>
<dbReference type="InterPro" id="IPR004358">
    <property type="entry name" value="Sig_transdc_His_kin-like_C"/>
</dbReference>
<accession>A0ABU5DPZ6</accession>
<keyword evidence="8" id="KW-0067">ATP-binding</keyword>
<evidence type="ECO:0000313" key="9">
    <source>
        <dbReference type="Proteomes" id="UP001285263"/>
    </source>
</evidence>
<dbReference type="SUPFAM" id="SSF55874">
    <property type="entry name" value="ATPase domain of HSP90 chaperone/DNA topoisomerase II/histidine kinase"/>
    <property type="match status" value="1"/>
</dbReference>
<comment type="catalytic activity">
    <reaction evidence="1">
        <text>ATP + protein L-histidine = ADP + protein N-phospho-L-histidine.</text>
        <dbReference type="EC" id="2.7.13.3"/>
    </reaction>
</comment>
<feature type="transmembrane region" description="Helical" evidence="6">
    <location>
        <begin position="21"/>
        <end position="42"/>
    </location>
</feature>
<evidence type="ECO:0000256" key="4">
    <source>
        <dbReference type="ARBA" id="ARBA00022679"/>
    </source>
</evidence>
<keyword evidence="4" id="KW-0808">Transferase</keyword>